<evidence type="ECO:0000256" key="2">
    <source>
        <dbReference type="ARBA" id="ARBA00022448"/>
    </source>
</evidence>
<keyword evidence="5 9" id="KW-0798">TonB box</keyword>
<evidence type="ECO:0000256" key="3">
    <source>
        <dbReference type="ARBA" id="ARBA00022452"/>
    </source>
</evidence>
<name>A0A0B2BZ36_9SPHN</name>
<dbReference type="Pfam" id="PF00593">
    <property type="entry name" value="TonB_dep_Rec_b-barrel"/>
    <property type="match status" value="1"/>
</dbReference>
<evidence type="ECO:0000256" key="1">
    <source>
        <dbReference type="ARBA" id="ARBA00004571"/>
    </source>
</evidence>
<keyword evidence="3 8" id="KW-1134">Transmembrane beta strand</keyword>
<evidence type="ECO:0000256" key="7">
    <source>
        <dbReference type="ARBA" id="ARBA00023237"/>
    </source>
</evidence>
<feature type="domain" description="TonB-dependent receptor plug" evidence="12">
    <location>
        <begin position="64"/>
        <end position="180"/>
    </location>
</feature>
<dbReference type="AlphaFoldDB" id="A0A0B2BZ36"/>
<evidence type="ECO:0000256" key="8">
    <source>
        <dbReference type="PROSITE-ProRule" id="PRU01360"/>
    </source>
</evidence>
<dbReference type="InterPro" id="IPR012910">
    <property type="entry name" value="Plug_dom"/>
</dbReference>
<gene>
    <name evidence="13" type="ORF">PK98_00410</name>
</gene>
<dbReference type="Gene3D" id="2.40.170.20">
    <property type="entry name" value="TonB-dependent receptor, beta-barrel domain"/>
    <property type="match status" value="1"/>
</dbReference>
<dbReference type="Proteomes" id="UP000030988">
    <property type="component" value="Unassembled WGS sequence"/>
</dbReference>
<evidence type="ECO:0008006" key="15">
    <source>
        <dbReference type="Google" id="ProtNLM"/>
    </source>
</evidence>
<keyword evidence="10" id="KW-0732">Signal</keyword>
<evidence type="ECO:0000256" key="10">
    <source>
        <dbReference type="SAM" id="SignalP"/>
    </source>
</evidence>
<comment type="caution">
    <text evidence="13">The sequence shown here is derived from an EMBL/GenBank/DDBJ whole genome shotgun (WGS) entry which is preliminary data.</text>
</comment>
<accession>A0A0B2BZ36</accession>
<sequence>MKTNQFRGRVLKAGVAMPALALMSIAAPAFAQDVTTSTTRPAADQADEGTPIIVTGSRIARANLDTPTPVTVIGGEAFFNQGTVNVGETLNELPQLRSTFSQSNAGRFLGTTGLNLLDLRGLGTQRTLTLVNGRRHVPSDILNNAVSTDVNTIPSDLIERVDVVTGGNSAIYGSDAIAGVVNFILKDDFEGFSVRGHANINTDGDFNGQYISGMFGQNFAEGRGNVTLHAEYANQDRVYGSDVPWLRRQDGFLTIDVDPALAASRNGSDGFPDRAFFRDIRSASINNFGLVAIPQPAGAGARCGTGLAASDGGPANTGTPYNCSFIFAPDGTLVPQTGTRVGTGPLGSIVGGNGQTGREGTLLTLLPSQERINVNLLAKFEVSPAFIPFVEAKYVNIKTQGQNSTPAFVQGTTYGDPRETPRLDNPYLSTDARNTIASSILASGINANSLTTRTALSAAQRTAVANGTYRFAIARMLSDLGNRDEASERELYRIVGGVRGDFADSFSYEFSVNYGKVREDTTVLGNLIPQRFMLAMDSARNASGQIVCRSQIDPAAATEYGNPGDAEALAQDIANCVPYNPFGAGNNAAARAYINEDTVSKAELEQLVVSGFVSGDSSSFFELPGGPVGFALGGEYRREELFFQADPIVEQGRTFYNALPTFSPDPFEVKEAFAELRLPLLADLPFIESFSVSGAVRVSDYNGAVGTTWAYNGGAEWEIVRGLRLRGQYGRSVRAPNLTETASPLSQNFAPGFSDPCLPQNIGNNPNRAANCAADLGALLTSPAFTSLPAYSLEILSGSNPLLIEEKSDSYTAGVVFTPVAVPGLSLTVDYFDISVDNVITSPSAQAIVNACYDQPDLNNQFCSLFNRFDGPGAGPNQEVPGQVLDSNAEIIPLNFASRTARGIDVDFSYGTDIGADARISTRMLYTHTLERSNYENPSNPDFENRLLGELGWPEDEFRWNVNLSRGPVTLGYTMSYIGPQTIDLYENVYAVPGACTANGCPPNNLDYADIIEYPDIFYHDLRLQVDVEENSQFVVGVDNLLNTIPPLGLTGTTEGSGIYRVRGRNLFVSFLGRF</sequence>
<reference evidence="13 14" key="1">
    <citation type="submission" date="2014-11" db="EMBL/GenBank/DDBJ databases">
        <title>Draft genome sequence of Kirrobacter mercurialis.</title>
        <authorList>
            <person name="Coil D.A."/>
            <person name="Eisen J.A."/>
        </authorList>
    </citation>
    <scope>NUCLEOTIDE SEQUENCE [LARGE SCALE GENOMIC DNA]</scope>
    <source>
        <strain evidence="13 14">Coronado</strain>
    </source>
</reference>
<dbReference type="EMBL" id="JTDN01000001">
    <property type="protein sequence ID" value="KHL25257.1"/>
    <property type="molecule type" value="Genomic_DNA"/>
</dbReference>
<evidence type="ECO:0000313" key="14">
    <source>
        <dbReference type="Proteomes" id="UP000030988"/>
    </source>
</evidence>
<keyword evidence="6 8" id="KW-0472">Membrane</keyword>
<dbReference type="GO" id="GO:0009279">
    <property type="term" value="C:cell outer membrane"/>
    <property type="evidence" value="ECO:0007669"/>
    <property type="project" value="UniProtKB-SubCell"/>
</dbReference>
<evidence type="ECO:0000259" key="12">
    <source>
        <dbReference type="Pfam" id="PF07715"/>
    </source>
</evidence>
<evidence type="ECO:0000256" key="5">
    <source>
        <dbReference type="ARBA" id="ARBA00023077"/>
    </source>
</evidence>
<keyword evidence="2 8" id="KW-0813">Transport</keyword>
<dbReference type="STRING" id="1572751.PK98_00410"/>
<evidence type="ECO:0000313" key="13">
    <source>
        <dbReference type="EMBL" id="KHL25257.1"/>
    </source>
</evidence>
<organism evidence="13 14">
    <name type="scientific">Croceibacterium mercuriale</name>
    <dbReference type="NCBI Taxonomy" id="1572751"/>
    <lineage>
        <taxon>Bacteria</taxon>
        <taxon>Pseudomonadati</taxon>
        <taxon>Pseudomonadota</taxon>
        <taxon>Alphaproteobacteria</taxon>
        <taxon>Sphingomonadales</taxon>
        <taxon>Erythrobacteraceae</taxon>
        <taxon>Croceibacterium</taxon>
    </lineage>
</organism>
<dbReference type="PANTHER" id="PTHR47234">
    <property type="match status" value="1"/>
</dbReference>
<dbReference type="SUPFAM" id="SSF56935">
    <property type="entry name" value="Porins"/>
    <property type="match status" value="1"/>
</dbReference>
<protein>
    <recommendedName>
        <fullName evidence="15">TonB-dependent receptor</fullName>
    </recommendedName>
</protein>
<dbReference type="InterPro" id="IPR000531">
    <property type="entry name" value="Beta-barrel_TonB"/>
</dbReference>
<evidence type="ECO:0000256" key="6">
    <source>
        <dbReference type="ARBA" id="ARBA00023136"/>
    </source>
</evidence>
<dbReference type="InterPro" id="IPR036942">
    <property type="entry name" value="Beta-barrel_TonB_sf"/>
</dbReference>
<dbReference type="RefSeq" id="WP_039093512.1">
    <property type="nucleotide sequence ID" value="NZ_JTDN01000001.1"/>
</dbReference>
<feature type="domain" description="TonB-dependent receptor-like beta-barrel" evidence="11">
    <location>
        <begin position="497"/>
        <end position="1041"/>
    </location>
</feature>
<comment type="similarity">
    <text evidence="8 9">Belongs to the TonB-dependent receptor family.</text>
</comment>
<dbReference type="InterPro" id="IPR037066">
    <property type="entry name" value="Plug_dom_sf"/>
</dbReference>
<proteinExistence type="inferred from homology"/>
<dbReference type="Gene3D" id="2.170.130.10">
    <property type="entry name" value="TonB-dependent receptor, plug domain"/>
    <property type="match status" value="1"/>
</dbReference>
<feature type="signal peptide" evidence="10">
    <location>
        <begin position="1"/>
        <end position="31"/>
    </location>
</feature>
<evidence type="ECO:0000256" key="4">
    <source>
        <dbReference type="ARBA" id="ARBA00022692"/>
    </source>
</evidence>
<evidence type="ECO:0000259" key="11">
    <source>
        <dbReference type="Pfam" id="PF00593"/>
    </source>
</evidence>
<dbReference type="Pfam" id="PF07715">
    <property type="entry name" value="Plug"/>
    <property type="match status" value="1"/>
</dbReference>
<keyword evidence="14" id="KW-1185">Reference proteome</keyword>
<evidence type="ECO:0000256" key="9">
    <source>
        <dbReference type="RuleBase" id="RU003357"/>
    </source>
</evidence>
<feature type="chain" id="PRO_5002071583" description="TonB-dependent receptor" evidence="10">
    <location>
        <begin position="32"/>
        <end position="1075"/>
    </location>
</feature>
<comment type="subcellular location">
    <subcellularLocation>
        <location evidence="1 8">Cell outer membrane</location>
        <topology evidence="1 8">Multi-pass membrane protein</topology>
    </subcellularLocation>
</comment>
<dbReference type="InterPro" id="IPR039426">
    <property type="entry name" value="TonB-dep_rcpt-like"/>
</dbReference>
<dbReference type="PANTHER" id="PTHR47234:SF2">
    <property type="entry name" value="TONB-DEPENDENT RECEPTOR"/>
    <property type="match status" value="1"/>
</dbReference>
<keyword evidence="7 8" id="KW-0998">Cell outer membrane</keyword>
<dbReference type="PROSITE" id="PS52016">
    <property type="entry name" value="TONB_DEPENDENT_REC_3"/>
    <property type="match status" value="1"/>
</dbReference>
<keyword evidence="4 8" id="KW-0812">Transmembrane</keyword>